<comment type="subcellular location">
    <subcellularLocation>
        <location evidence="1">Nucleus</location>
    </subcellularLocation>
</comment>
<dbReference type="GO" id="GO:0008033">
    <property type="term" value="P:tRNA processing"/>
    <property type="evidence" value="ECO:0007669"/>
    <property type="project" value="UniProtKB-KW"/>
</dbReference>
<dbReference type="InterPro" id="IPR002738">
    <property type="entry name" value="RNase_P_p30"/>
</dbReference>
<dbReference type="Gene3D" id="3.20.20.140">
    <property type="entry name" value="Metal-dependent hydrolases"/>
    <property type="match status" value="1"/>
</dbReference>
<dbReference type="PANTHER" id="PTHR13031">
    <property type="entry name" value="RIBONUCLEASE P SUBUNIT P30"/>
    <property type="match status" value="1"/>
</dbReference>
<evidence type="ECO:0000256" key="3">
    <source>
        <dbReference type="ARBA" id="ARBA00022694"/>
    </source>
</evidence>
<dbReference type="PANTHER" id="PTHR13031:SF0">
    <property type="entry name" value="RIBONUCLEASE P PROTEIN SUBUNIT P30"/>
    <property type="match status" value="1"/>
</dbReference>
<dbReference type="EMBL" id="OIVN01000035">
    <property type="protein sequence ID" value="SPC72979.1"/>
    <property type="molecule type" value="Genomic_DNA"/>
</dbReference>
<dbReference type="Pfam" id="PF01876">
    <property type="entry name" value="RNase_P_p30"/>
    <property type="match status" value="1"/>
</dbReference>
<dbReference type="AlphaFoldDB" id="A0A2N9EEF8"/>
<evidence type="ECO:0000256" key="1">
    <source>
        <dbReference type="ARBA" id="ARBA00004123"/>
    </source>
</evidence>
<comment type="similarity">
    <text evidence="2">Belongs to the eukaryotic/archaeal RNase P protein component 3 family.</text>
</comment>
<dbReference type="GO" id="GO:0003723">
    <property type="term" value="F:RNA binding"/>
    <property type="evidence" value="ECO:0007669"/>
    <property type="project" value="TreeGrafter"/>
</dbReference>
<name>A0A2N9EEF8_FAGSY</name>
<accession>A0A2N9EEF8</accession>
<sequence>MGFFDLNIPYLESSPSDKTTFKATRTKVVIKAMELGYTGIAYNRTIKGVMSDHDRCSISLLTLSSLLKLVPSLSSSVNLHRDLLNVPRASPFRQYTRLTVCAENHSQALALNSGNPILKTYDLVAVKPLDQSVFDDACDKSEVDIIAIDFSERLPFRLKQLKVKAAIERGVYFEITYSDLITNVQTRRQMISNAKVRIAKFLYR</sequence>
<gene>
    <name evidence="4" type="ORF">FSB_LOCUS861</name>
</gene>
<dbReference type="GO" id="GO:0005655">
    <property type="term" value="C:nucleolar ribonuclease P complex"/>
    <property type="evidence" value="ECO:0007669"/>
    <property type="project" value="TreeGrafter"/>
</dbReference>
<protein>
    <submittedName>
        <fullName evidence="4">Uncharacterized protein</fullName>
    </submittedName>
</protein>
<evidence type="ECO:0000313" key="4">
    <source>
        <dbReference type="EMBL" id="SPC72979.1"/>
    </source>
</evidence>
<organism evidence="4">
    <name type="scientific">Fagus sylvatica</name>
    <name type="common">Beechnut</name>
    <dbReference type="NCBI Taxonomy" id="28930"/>
    <lineage>
        <taxon>Eukaryota</taxon>
        <taxon>Viridiplantae</taxon>
        <taxon>Streptophyta</taxon>
        <taxon>Embryophyta</taxon>
        <taxon>Tracheophyta</taxon>
        <taxon>Spermatophyta</taxon>
        <taxon>Magnoliopsida</taxon>
        <taxon>eudicotyledons</taxon>
        <taxon>Gunneridae</taxon>
        <taxon>Pentapetalae</taxon>
        <taxon>rosids</taxon>
        <taxon>fabids</taxon>
        <taxon>Fagales</taxon>
        <taxon>Fagaceae</taxon>
        <taxon>Fagus</taxon>
    </lineage>
</organism>
<dbReference type="SUPFAM" id="SSF89550">
    <property type="entry name" value="PHP domain-like"/>
    <property type="match status" value="1"/>
</dbReference>
<proteinExistence type="inferred from homology"/>
<dbReference type="InterPro" id="IPR016195">
    <property type="entry name" value="Pol/histidinol_Pase-like"/>
</dbReference>
<reference evidence="4" key="1">
    <citation type="submission" date="2018-02" db="EMBL/GenBank/DDBJ databases">
        <authorList>
            <person name="Cohen D.B."/>
            <person name="Kent A.D."/>
        </authorList>
    </citation>
    <scope>NUCLEOTIDE SEQUENCE</scope>
</reference>
<keyword evidence="3" id="KW-0819">tRNA processing</keyword>
<evidence type="ECO:0000256" key="2">
    <source>
        <dbReference type="ARBA" id="ARBA00007331"/>
    </source>
</evidence>